<accession>A0A2M7INC4</accession>
<comment type="caution">
    <text evidence="1">The sequence shown here is derived from an EMBL/GenBank/DDBJ whole genome shotgun (WGS) entry which is preliminary data.</text>
</comment>
<evidence type="ECO:0000313" key="2">
    <source>
        <dbReference type="Proteomes" id="UP000230837"/>
    </source>
</evidence>
<dbReference type="Proteomes" id="UP000230837">
    <property type="component" value="Unassembled WGS sequence"/>
</dbReference>
<sequence>ILLLIILGGIIVGYIYLGMKKARIDETAVITPEGTNLDENQTNRQEILDSLAKEISNITPEDKTAILDSLKNDPEETLTKEEKQSILDDLKKELISAE</sequence>
<proteinExistence type="predicted"/>
<organism evidence="1 2">
    <name type="scientific">Candidatus Kaiserbacteria bacterium CG_4_8_14_3_um_filter_38_9</name>
    <dbReference type="NCBI Taxonomy" id="1974599"/>
    <lineage>
        <taxon>Bacteria</taxon>
        <taxon>Candidatus Kaiseribacteriota</taxon>
    </lineage>
</organism>
<feature type="non-terminal residue" evidence="1">
    <location>
        <position position="1"/>
    </location>
</feature>
<dbReference type="AlphaFoldDB" id="A0A2M7INC4"/>
<protein>
    <submittedName>
        <fullName evidence="1">Uncharacterized protein</fullName>
    </submittedName>
</protein>
<reference evidence="2" key="1">
    <citation type="submission" date="2017-09" db="EMBL/GenBank/DDBJ databases">
        <title>Depth-based differentiation of microbial function through sediment-hosted aquifers and enrichment of novel symbionts in the deep terrestrial subsurface.</title>
        <authorList>
            <person name="Probst A.J."/>
            <person name="Ladd B."/>
            <person name="Jarett J.K."/>
            <person name="Geller-Mcgrath D.E."/>
            <person name="Sieber C.M.K."/>
            <person name="Emerson J.B."/>
            <person name="Anantharaman K."/>
            <person name="Thomas B.C."/>
            <person name="Malmstrom R."/>
            <person name="Stieglmeier M."/>
            <person name="Klingl A."/>
            <person name="Woyke T."/>
            <person name="Ryan C.M."/>
            <person name="Banfield J.F."/>
        </authorList>
    </citation>
    <scope>NUCLEOTIDE SEQUENCE [LARGE SCALE GENOMIC DNA]</scope>
</reference>
<dbReference type="EMBL" id="PFHR01000141">
    <property type="protein sequence ID" value="PIW96852.1"/>
    <property type="molecule type" value="Genomic_DNA"/>
</dbReference>
<gene>
    <name evidence="1" type="ORF">COZ82_02725</name>
</gene>
<evidence type="ECO:0000313" key="1">
    <source>
        <dbReference type="EMBL" id="PIW96852.1"/>
    </source>
</evidence>
<name>A0A2M7INC4_9BACT</name>